<proteinExistence type="predicted"/>
<feature type="non-terminal residue" evidence="2">
    <location>
        <position position="46"/>
    </location>
</feature>
<gene>
    <name evidence="2" type="ORF">METZ01_LOCUS300303</name>
</gene>
<dbReference type="AlphaFoldDB" id="A0A382MEZ3"/>
<name>A0A382MEZ3_9ZZZZ</name>
<accession>A0A382MEZ3</accession>
<feature type="region of interest" description="Disordered" evidence="1">
    <location>
        <begin position="1"/>
        <end position="36"/>
    </location>
</feature>
<reference evidence="2" key="1">
    <citation type="submission" date="2018-05" db="EMBL/GenBank/DDBJ databases">
        <authorList>
            <person name="Lanie J.A."/>
            <person name="Ng W.-L."/>
            <person name="Kazmierczak K.M."/>
            <person name="Andrzejewski T.M."/>
            <person name="Davidsen T.M."/>
            <person name="Wayne K.J."/>
            <person name="Tettelin H."/>
            <person name="Glass J.I."/>
            <person name="Rusch D."/>
            <person name="Podicherti R."/>
            <person name="Tsui H.-C.T."/>
            <person name="Winkler M.E."/>
        </authorList>
    </citation>
    <scope>NUCLEOTIDE SEQUENCE</scope>
</reference>
<dbReference type="EMBL" id="UINC01093208">
    <property type="protein sequence ID" value="SVC47449.1"/>
    <property type="molecule type" value="Genomic_DNA"/>
</dbReference>
<organism evidence="2">
    <name type="scientific">marine metagenome</name>
    <dbReference type="NCBI Taxonomy" id="408172"/>
    <lineage>
        <taxon>unclassified sequences</taxon>
        <taxon>metagenomes</taxon>
        <taxon>ecological metagenomes</taxon>
    </lineage>
</organism>
<sequence length="46" mass="4927">MLGHARFVGSDRWPASTGSGPSRRASVRPLPVGPAGPLVRLWTESR</sequence>
<protein>
    <submittedName>
        <fullName evidence="2">Uncharacterized protein</fullName>
    </submittedName>
</protein>
<evidence type="ECO:0000313" key="2">
    <source>
        <dbReference type="EMBL" id="SVC47449.1"/>
    </source>
</evidence>
<evidence type="ECO:0000256" key="1">
    <source>
        <dbReference type="SAM" id="MobiDB-lite"/>
    </source>
</evidence>